<comment type="function">
    <text evidence="10">Phospholipid scramblase involved in autophagy. Cycles between the preautophagosomal structure/phagophore assembly site (PAS) and the cytoplasmic vesicle pool and supplies membrane for the growing autophagosome. Lipid scramblase activity plays a key role in preautophagosomal structure/phagophore assembly by distributing the phospholipids that arrive through ATG2 from the cytoplasmic to the luminal leaflet of the bilayer, thereby driving autophagosomal membrane expansion.</text>
</comment>
<evidence type="ECO:0000256" key="1">
    <source>
        <dbReference type="ARBA" id="ARBA00004511"/>
    </source>
</evidence>
<organism evidence="12">
    <name type="scientific">Menopon gallinae</name>
    <name type="common">poultry shaft louse</name>
    <dbReference type="NCBI Taxonomy" id="328185"/>
    <lineage>
        <taxon>Eukaryota</taxon>
        <taxon>Metazoa</taxon>
        <taxon>Ecdysozoa</taxon>
        <taxon>Arthropoda</taxon>
        <taxon>Hexapoda</taxon>
        <taxon>Insecta</taxon>
        <taxon>Pterygota</taxon>
        <taxon>Neoptera</taxon>
        <taxon>Paraneoptera</taxon>
        <taxon>Psocodea</taxon>
        <taxon>Troctomorpha</taxon>
        <taxon>Phthiraptera</taxon>
        <taxon>Amblycera</taxon>
        <taxon>Menoponidae</taxon>
        <taxon>Menopon</taxon>
    </lineage>
</organism>
<keyword evidence="5 10" id="KW-0812">Transmembrane</keyword>
<evidence type="ECO:0000256" key="8">
    <source>
        <dbReference type="ARBA" id="ARBA00023055"/>
    </source>
</evidence>
<name>A0AAW2I688_9NEOP</name>
<keyword evidence="9 10" id="KW-0472">Membrane</keyword>
<comment type="caution">
    <text evidence="12">The sequence shown here is derived from an EMBL/GenBank/DDBJ whole genome shotgun (WGS) entry which is preliminary data.</text>
</comment>
<feature type="transmembrane region" description="Helical" evidence="10">
    <location>
        <begin position="80"/>
        <end position="99"/>
    </location>
</feature>
<dbReference type="GO" id="GO:0005776">
    <property type="term" value="C:autophagosome"/>
    <property type="evidence" value="ECO:0007669"/>
    <property type="project" value="TreeGrafter"/>
</dbReference>
<dbReference type="GO" id="GO:0034497">
    <property type="term" value="P:protein localization to phagophore assembly site"/>
    <property type="evidence" value="ECO:0007669"/>
    <property type="project" value="TreeGrafter"/>
</dbReference>
<dbReference type="GO" id="GO:0006869">
    <property type="term" value="P:lipid transport"/>
    <property type="evidence" value="ECO:0007669"/>
    <property type="project" value="UniProtKB-KW"/>
</dbReference>
<protein>
    <recommendedName>
        <fullName evidence="3 10">Autophagy-related protein 9</fullName>
    </recommendedName>
</protein>
<dbReference type="GO" id="GO:0061709">
    <property type="term" value="P:reticulophagy"/>
    <property type="evidence" value="ECO:0007669"/>
    <property type="project" value="TreeGrafter"/>
</dbReference>
<comment type="caution">
    <text evidence="10">Lacks conserved residue(s) required for the propagation of feature annotation.</text>
</comment>
<evidence type="ECO:0000256" key="7">
    <source>
        <dbReference type="ARBA" id="ARBA00023006"/>
    </source>
</evidence>
<keyword evidence="4 10" id="KW-0813">Transport</keyword>
<dbReference type="PANTHER" id="PTHR13038:SF10">
    <property type="entry name" value="AUTOPHAGY-RELATED PROTEIN 9"/>
    <property type="match status" value="1"/>
</dbReference>
<gene>
    <name evidence="12" type="ORF">PYX00_004430</name>
</gene>
<dbReference type="GO" id="GO:0000422">
    <property type="term" value="P:autophagy of mitochondrion"/>
    <property type="evidence" value="ECO:0007669"/>
    <property type="project" value="TreeGrafter"/>
</dbReference>
<feature type="transmembrane region" description="Helical" evidence="10">
    <location>
        <begin position="126"/>
        <end position="146"/>
    </location>
</feature>
<dbReference type="GO" id="GO:0034727">
    <property type="term" value="P:piecemeal microautophagy of the nucleus"/>
    <property type="evidence" value="ECO:0007669"/>
    <property type="project" value="TreeGrafter"/>
</dbReference>
<sequence>MSTYQSFADMENGERDISEEEDDENPHEAGVMIHVVPESGRSRWSPIEDLDSFFTRLYQYHQKHGFVCMMLQEVFELGQFVFVIVFSVFLFHCVNYPVLFRDDVNKSKNSTKVSISDAMLPWDQSVASMGFLTYVSLFIAALFWFLRLIKVICDFFQYWEIKCFYKTALNISESDLDNLTWHEVQQRLRVVQKEQQMCIHKKDLTELDIYHRILRFKNYMVAMVNKNLLPVQLKVPFYGNVFYFTRGLKYNIEWLLFRGPWAPFINNWHLKEDYKKISKRKELADALKNHILWVALINSILCPVILLWQILHSFFSYAEVIKREPESLGSRCWSLYGRLYLRHFNELDHELNARLNRAYRPATKYMNIFTSPVMTVIAKHIYVLLTHPAESPRPQRVKTDFRGRFIQFVDFFDKMTQIFFSRVFIPDENLVWCPEQLMTAVLAHVHYLPESWRGQAHTNTVRSHFAQIFQYKAEYLIQELISPLVTPYVLYFHLRPRAQDIVDFYRQFTVEVVGVGDVCSFAQMDIRRHGNPAWQPEYNGPKVETNQTESNQYTQAEDGKTELSLIHFTLTNPEWRPPADAENFVGRLRAQATKDAEMLELNTAGFNNALCTSLHSISSLGAGVSRFPPFLPHREILTF</sequence>
<dbReference type="InterPro" id="IPR007241">
    <property type="entry name" value="Autophagy-rel_prot_9"/>
</dbReference>
<feature type="transmembrane region" description="Helical" evidence="10">
    <location>
        <begin position="290"/>
        <end position="311"/>
    </location>
</feature>
<evidence type="ECO:0000256" key="5">
    <source>
        <dbReference type="ARBA" id="ARBA00022692"/>
    </source>
</evidence>
<evidence type="ECO:0000313" key="12">
    <source>
        <dbReference type="EMBL" id="KAL0276985.1"/>
    </source>
</evidence>
<evidence type="ECO:0000256" key="2">
    <source>
        <dbReference type="ARBA" id="ARBA00006185"/>
    </source>
</evidence>
<dbReference type="PANTHER" id="PTHR13038">
    <property type="entry name" value="APG9 AUTOPHAGY 9"/>
    <property type="match status" value="1"/>
</dbReference>
<accession>A0AAW2I688</accession>
<evidence type="ECO:0000256" key="10">
    <source>
        <dbReference type="RuleBase" id="RU364027"/>
    </source>
</evidence>
<evidence type="ECO:0000256" key="3">
    <source>
        <dbReference type="ARBA" id="ARBA00018074"/>
    </source>
</evidence>
<evidence type="ECO:0000256" key="4">
    <source>
        <dbReference type="ARBA" id="ARBA00022448"/>
    </source>
</evidence>
<keyword evidence="6 10" id="KW-1133">Transmembrane helix</keyword>
<comment type="similarity">
    <text evidence="2 10">Belongs to the ATG9 family.</text>
</comment>
<feature type="region of interest" description="Disordered" evidence="11">
    <location>
        <begin position="1"/>
        <end position="27"/>
    </location>
</feature>
<dbReference type="EMBL" id="JARGDH010000002">
    <property type="protein sequence ID" value="KAL0276985.1"/>
    <property type="molecule type" value="Genomic_DNA"/>
</dbReference>
<dbReference type="Pfam" id="PF04109">
    <property type="entry name" value="ATG9"/>
    <property type="match status" value="2"/>
</dbReference>
<evidence type="ECO:0000256" key="6">
    <source>
        <dbReference type="ARBA" id="ARBA00022989"/>
    </source>
</evidence>
<proteinExistence type="inferred from homology"/>
<keyword evidence="8 10" id="KW-0445">Lipid transport</keyword>
<dbReference type="GO" id="GO:0034045">
    <property type="term" value="C:phagophore assembly site membrane"/>
    <property type="evidence" value="ECO:0007669"/>
    <property type="project" value="UniProtKB-SubCell"/>
</dbReference>
<keyword evidence="7 10" id="KW-0072">Autophagy</keyword>
<evidence type="ECO:0000256" key="11">
    <source>
        <dbReference type="SAM" id="MobiDB-lite"/>
    </source>
</evidence>
<evidence type="ECO:0000256" key="9">
    <source>
        <dbReference type="ARBA" id="ARBA00023136"/>
    </source>
</evidence>
<comment type="subcellular location">
    <subcellularLocation>
        <location evidence="1 10">Preautophagosomal structure membrane</location>
        <topology evidence="1 10">Multi-pass membrane protein</topology>
    </subcellularLocation>
</comment>
<dbReference type="AlphaFoldDB" id="A0AAW2I688"/>
<reference evidence="12" key="1">
    <citation type="journal article" date="2024" name="Gigascience">
        <title>Chromosome-level genome of the poultry shaft louse Menopon gallinae provides insight into the host-switching and adaptive evolution of parasitic lice.</title>
        <authorList>
            <person name="Xu Y."/>
            <person name="Ma L."/>
            <person name="Liu S."/>
            <person name="Liang Y."/>
            <person name="Liu Q."/>
            <person name="He Z."/>
            <person name="Tian L."/>
            <person name="Duan Y."/>
            <person name="Cai W."/>
            <person name="Li H."/>
            <person name="Song F."/>
        </authorList>
    </citation>
    <scope>NUCLEOTIDE SEQUENCE</scope>
    <source>
        <strain evidence="12">Cailab_2023a</strain>
    </source>
</reference>